<keyword evidence="1" id="KW-1133">Transmembrane helix</keyword>
<evidence type="ECO:0000313" key="3">
    <source>
        <dbReference type="Proteomes" id="UP000219068"/>
    </source>
</evidence>
<reference evidence="2 3" key="1">
    <citation type="submission" date="2017-08" db="EMBL/GenBank/DDBJ databases">
        <authorList>
            <person name="de Groot N.N."/>
        </authorList>
    </citation>
    <scope>NUCLEOTIDE SEQUENCE [LARGE SCALE GENOMIC DNA]</scope>
    <source>
        <strain evidence="2 3">USBA 78</strain>
    </source>
</reference>
<sequence length="73" mass="8696">MPILLRKLAKIDWGCWQIQAFDWSMVVLSFVVAIYQESELLFCFAVLGAIVSYLRPMLWLQRKILKYKVTRTR</sequence>
<evidence type="ECO:0000256" key="1">
    <source>
        <dbReference type="SAM" id="Phobius"/>
    </source>
</evidence>
<dbReference type="EMBL" id="OBMM01000005">
    <property type="protein sequence ID" value="SOC27228.1"/>
    <property type="molecule type" value="Genomic_DNA"/>
</dbReference>
<feature type="transmembrane region" description="Helical" evidence="1">
    <location>
        <begin position="20"/>
        <end position="36"/>
    </location>
</feature>
<proteinExistence type="predicted"/>
<dbReference type="RefSeq" id="WP_097052868.1">
    <property type="nucleotide sequence ID" value="NZ_OBMM01000005.1"/>
</dbReference>
<protein>
    <submittedName>
        <fullName evidence="2">Uncharacterized protein</fullName>
    </submittedName>
</protein>
<organism evidence="2 3">
    <name type="scientific">Thalassospira xiamenensis</name>
    <dbReference type="NCBI Taxonomy" id="220697"/>
    <lineage>
        <taxon>Bacteria</taxon>
        <taxon>Pseudomonadati</taxon>
        <taxon>Pseudomonadota</taxon>
        <taxon>Alphaproteobacteria</taxon>
        <taxon>Rhodospirillales</taxon>
        <taxon>Thalassospiraceae</taxon>
        <taxon>Thalassospira</taxon>
    </lineage>
</organism>
<evidence type="ECO:0000313" key="2">
    <source>
        <dbReference type="EMBL" id="SOC27228.1"/>
    </source>
</evidence>
<accession>A0A285TUR8</accession>
<gene>
    <name evidence="2" type="ORF">SAMN05428964_105316</name>
</gene>
<keyword evidence="1" id="KW-0472">Membrane</keyword>
<feature type="transmembrane region" description="Helical" evidence="1">
    <location>
        <begin position="42"/>
        <end position="60"/>
    </location>
</feature>
<dbReference type="AlphaFoldDB" id="A0A285TUR8"/>
<keyword evidence="1" id="KW-0812">Transmembrane</keyword>
<dbReference type="Proteomes" id="UP000219068">
    <property type="component" value="Unassembled WGS sequence"/>
</dbReference>
<name>A0A285TUR8_9PROT</name>